<dbReference type="CDD" id="cd01428">
    <property type="entry name" value="ADK"/>
    <property type="match status" value="2"/>
</dbReference>
<sequence>LILSLYCFVIEVKAPTTKTKRRKSPASISSSPPTKESKEKKDYLDGEAIIFAIFNAEGLLRINTGYHSNIIITGSLDLYDDVTQPEAKSGAESRGSERMRPPSVMKAAEVARIPDVPIILFMGGPGGGKTRHAERVRDALADSGLVHICMPDMIRNAIAKYKERYPEWKEAALKYHRGELIPNNLALALVKAEMGRHQDAKAFFLEGFPREARQVEDFEREVRPVNMALILDYDEATLRKHMENRGLDIEMIDARIREFKQKTLPSAKYFDDQRLLHLIPGEKDDQTIYERMKMLVQRAMDAGVPVLNSASSSQQTTPKPPESSHVSAAAVAAATTAAAATVAAVSEEAQRFKATSQNNVSHPPTHASRPPTHASRPPTRASRPSRPPSCGSRHSQPSEIAASQPPGTAASGDNHKSSSQSATPPQKPNSENTSRKDEMPGDIQQVGAKSATPLSNHADEERESQLADANSTAVLAAEAPPELEQGQETKAESPAIPSAGNLKEEPPPIANSPAITAAELHESSPVQTAIIESIAEAQPILATPIAIPPTVTSQNSNPHSTIVAANEETKSSDQRSNNSEEAVEAAEVHSKRATPATPGTPASIKSKVSEKSNKSFASNKSVTSNKSIKSIGSNKSVKSINSNTSKKAANEGKPETPKSEANPTMANAVEVPVEVHSPAEKAELTSTIASDAASAKLSPSRNDTFPHGLPNNAPVVLVIGAPGSNKAAIAQRIAKKYDGFVYLSMGELLRRQVVQNPDDELWQRIGKKMNAGETVPMKICRELLYSCIHDVGGRSWGYVIEGYPRTQAQAFERLDLAILIDCTEQFCFDSIKKRVEAAKVNNDARPDDSPEVVNIRLAMFKQNTLPMLKYLDDKGKLRVVDGDLDVDKIFVEVTSAIDNTIFIEGEFAF</sequence>
<dbReference type="Proteomes" id="UP000050794">
    <property type="component" value="Unassembled WGS sequence"/>
</dbReference>
<feature type="compositionally biased region" description="Low complexity" evidence="4">
    <location>
        <begin position="624"/>
        <end position="647"/>
    </location>
</feature>
<feature type="compositionally biased region" description="Basic and acidic residues" evidence="4">
    <location>
        <begin position="648"/>
        <end position="658"/>
    </location>
</feature>
<evidence type="ECO:0000313" key="5">
    <source>
        <dbReference type="Proteomes" id="UP000050794"/>
    </source>
</evidence>
<reference evidence="6" key="1">
    <citation type="submission" date="2016-06" db="UniProtKB">
        <authorList>
            <consortium name="WormBaseParasite"/>
        </authorList>
    </citation>
    <scope>IDENTIFICATION</scope>
</reference>
<evidence type="ECO:0000256" key="4">
    <source>
        <dbReference type="SAM" id="MobiDB-lite"/>
    </source>
</evidence>
<dbReference type="Gene3D" id="3.40.50.300">
    <property type="entry name" value="P-loop containing nucleotide triphosphate hydrolases"/>
    <property type="match status" value="2"/>
</dbReference>
<dbReference type="SUPFAM" id="SSF52540">
    <property type="entry name" value="P-loop containing nucleoside triphosphate hydrolases"/>
    <property type="match status" value="2"/>
</dbReference>
<evidence type="ECO:0000313" key="6">
    <source>
        <dbReference type="WBParaSite" id="TCNE_0001666201-mRNA-1"/>
    </source>
</evidence>
<feature type="region of interest" description="Disordered" evidence="4">
    <location>
        <begin position="548"/>
        <end position="664"/>
    </location>
</feature>
<feature type="compositionally biased region" description="Low complexity" evidence="4">
    <location>
        <begin position="375"/>
        <end position="393"/>
    </location>
</feature>
<dbReference type="Pfam" id="PF00406">
    <property type="entry name" value="ADK"/>
    <property type="match status" value="2"/>
</dbReference>
<feature type="region of interest" description="Disordered" evidence="4">
    <location>
        <begin position="19"/>
        <end position="40"/>
    </location>
</feature>
<feature type="compositionally biased region" description="Polar residues" evidence="4">
    <location>
        <begin position="614"/>
        <end position="623"/>
    </location>
</feature>
<dbReference type="InterPro" id="IPR000850">
    <property type="entry name" value="Adenylat/UMP-CMP_kin"/>
</dbReference>
<feature type="compositionally biased region" description="Polar residues" evidence="4">
    <location>
        <begin position="353"/>
        <end position="362"/>
    </location>
</feature>
<dbReference type="GO" id="GO:0005524">
    <property type="term" value="F:ATP binding"/>
    <property type="evidence" value="ECO:0007669"/>
    <property type="project" value="InterPro"/>
</dbReference>
<keyword evidence="1" id="KW-0808">Transferase</keyword>
<accession>A0A183V7E1</accession>
<dbReference type="GO" id="GO:0006139">
    <property type="term" value="P:nucleobase-containing compound metabolic process"/>
    <property type="evidence" value="ECO:0007669"/>
    <property type="project" value="InterPro"/>
</dbReference>
<dbReference type="PANTHER" id="PTHR23359">
    <property type="entry name" value="NUCLEOTIDE KINASE"/>
    <property type="match status" value="1"/>
</dbReference>
<keyword evidence="3" id="KW-0418">Kinase</keyword>
<name>A0A183V7E1_TOXCA</name>
<dbReference type="WBParaSite" id="TCNE_0001666201-mRNA-1">
    <property type="protein sequence ID" value="TCNE_0001666201-mRNA-1"/>
    <property type="gene ID" value="TCNE_0001666201"/>
</dbReference>
<dbReference type="PRINTS" id="PR00094">
    <property type="entry name" value="ADENYLTKNASE"/>
</dbReference>
<feature type="region of interest" description="Disordered" evidence="4">
    <location>
        <begin position="349"/>
        <end position="524"/>
    </location>
</feature>
<dbReference type="GO" id="GO:0019205">
    <property type="term" value="F:nucleobase-containing compound kinase activity"/>
    <property type="evidence" value="ECO:0007669"/>
    <property type="project" value="InterPro"/>
</dbReference>
<feature type="compositionally biased region" description="Polar residues" evidence="4">
    <location>
        <begin position="308"/>
        <end position="317"/>
    </location>
</feature>
<evidence type="ECO:0000256" key="1">
    <source>
        <dbReference type="ARBA" id="ARBA00022679"/>
    </source>
</evidence>
<evidence type="ECO:0000256" key="3">
    <source>
        <dbReference type="ARBA" id="ARBA00022777"/>
    </source>
</evidence>
<dbReference type="HAMAP" id="MF_00235">
    <property type="entry name" value="Adenylate_kinase_Adk"/>
    <property type="match status" value="1"/>
</dbReference>
<dbReference type="AlphaFoldDB" id="A0A183V7E1"/>
<feature type="compositionally biased region" description="Low complexity" evidence="4">
    <location>
        <begin position="475"/>
        <end position="484"/>
    </location>
</feature>
<protein>
    <submittedName>
        <fullName evidence="6">Adenylate kinase</fullName>
    </submittedName>
</protein>
<proteinExistence type="inferred from homology"/>
<keyword evidence="2" id="KW-0547">Nucleotide-binding</keyword>
<feature type="compositionally biased region" description="Polar residues" evidence="4">
    <location>
        <begin position="417"/>
        <end position="432"/>
    </location>
</feature>
<evidence type="ECO:0000256" key="2">
    <source>
        <dbReference type="ARBA" id="ARBA00022741"/>
    </source>
</evidence>
<feature type="region of interest" description="Disordered" evidence="4">
    <location>
        <begin position="308"/>
        <end position="328"/>
    </location>
</feature>
<organism evidence="5 6">
    <name type="scientific">Toxocara canis</name>
    <name type="common">Canine roundworm</name>
    <dbReference type="NCBI Taxonomy" id="6265"/>
    <lineage>
        <taxon>Eukaryota</taxon>
        <taxon>Metazoa</taxon>
        <taxon>Ecdysozoa</taxon>
        <taxon>Nematoda</taxon>
        <taxon>Chromadorea</taxon>
        <taxon>Rhabditida</taxon>
        <taxon>Spirurina</taxon>
        <taxon>Ascaridomorpha</taxon>
        <taxon>Ascaridoidea</taxon>
        <taxon>Toxocaridae</taxon>
        <taxon>Toxocara</taxon>
    </lineage>
</organism>
<dbReference type="InterPro" id="IPR027417">
    <property type="entry name" value="P-loop_NTPase"/>
</dbReference>
<keyword evidence="5" id="KW-1185">Reference proteome</keyword>